<proteinExistence type="predicted"/>
<comment type="caution">
    <text evidence="5">The sequence shown here is derived from an EMBL/GenBank/DDBJ whole genome shotgun (WGS) entry which is preliminary data.</text>
</comment>
<evidence type="ECO:0000256" key="3">
    <source>
        <dbReference type="ARBA" id="ARBA00023163"/>
    </source>
</evidence>
<sequence length="143" mass="15899">MATLAKDITRPVTSVNAATDSSAERDLVHEWHELLARHSTVSCAIERALQEGHGLGVSEFEALERLVEMDKDQCRGQDLFESLPLSQSAASRLIARLEREGLVTREICELDRRAIFICITDAGRARYQAARPTQRAVLAATMH</sequence>
<dbReference type="PROSITE" id="PS50995">
    <property type="entry name" value="HTH_MARR_2"/>
    <property type="match status" value="1"/>
</dbReference>
<keyword evidence="3" id="KW-0804">Transcription</keyword>
<keyword evidence="1" id="KW-0805">Transcription regulation</keyword>
<gene>
    <name evidence="5" type="ORF">GCM10009765_75690</name>
</gene>
<name>A0ABN2J0W8_9ACTN</name>
<evidence type="ECO:0000256" key="2">
    <source>
        <dbReference type="ARBA" id="ARBA00023125"/>
    </source>
</evidence>
<feature type="domain" description="HTH marR-type" evidence="4">
    <location>
        <begin position="24"/>
        <end position="143"/>
    </location>
</feature>
<dbReference type="EMBL" id="BAAANY010000040">
    <property type="protein sequence ID" value="GAA1715776.1"/>
    <property type="molecule type" value="Genomic_DNA"/>
</dbReference>
<evidence type="ECO:0000256" key="1">
    <source>
        <dbReference type="ARBA" id="ARBA00023015"/>
    </source>
</evidence>
<dbReference type="PANTHER" id="PTHR33164">
    <property type="entry name" value="TRANSCRIPTIONAL REGULATOR, MARR FAMILY"/>
    <property type="match status" value="1"/>
</dbReference>
<dbReference type="InterPro" id="IPR039422">
    <property type="entry name" value="MarR/SlyA-like"/>
</dbReference>
<keyword evidence="6" id="KW-1185">Reference proteome</keyword>
<protein>
    <submittedName>
        <fullName evidence="5">MarR family transcriptional regulator</fullName>
    </submittedName>
</protein>
<dbReference type="Pfam" id="PF12802">
    <property type="entry name" value="MarR_2"/>
    <property type="match status" value="1"/>
</dbReference>
<dbReference type="Proteomes" id="UP001500618">
    <property type="component" value="Unassembled WGS sequence"/>
</dbReference>
<accession>A0ABN2J0W8</accession>
<evidence type="ECO:0000259" key="4">
    <source>
        <dbReference type="PROSITE" id="PS50995"/>
    </source>
</evidence>
<dbReference type="SMART" id="SM00347">
    <property type="entry name" value="HTH_MARR"/>
    <property type="match status" value="1"/>
</dbReference>
<dbReference type="InterPro" id="IPR023187">
    <property type="entry name" value="Tscrpt_reg_MarR-type_CS"/>
</dbReference>
<dbReference type="InterPro" id="IPR000835">
    <property type="entry name" value="HTH_MarR-typ"/>
</dbReference>
<dbReference type="PROSITE" id="PS01117">
    <property type="entry name" value="HTH_MARR_1"/>
    <property type="match status" value="1"/>
</dbReference>
<dbReference type="SUPFAM" id="SSF46785">
    <property type="entry name" value="Winged helix' DNA-binding domain"/>
    <property type="match status" value="1"/>
</dbReference>
<dbReference type="PANTHER" id="PTHR33164:SF99">
    <property type="entry name" value="MARR FAMILY REGULATORY PROTEIN"/>
    <property type="match status" value="1"/>
</dbReference>
<reference evidence="5 6" key="1">
    <citation type="journal article" date="2019" name="Int. J. Syst. Evol. Microbiol.">
        <title>The Global Catalogue of Microorganisms (GCM) 10K type strain sequencing project: providing services to taxonomists for standard genome sequencing and annotation.</title>
        <authorList>
            <consortium name="The Broad Institute Genomics Platform"/>
            <consortium name="The Broad Institute Genome Sequencing Center for Infectious Disease"/>
            <person name="Wu L."/>
            <person name="Ma J."/>
        </authorList>
    </citation>
    <scope>NUCLEOTIDE SEQUENCE [LARGE SCALE GENOMIC DNA]</scope>
    <source>
        <strain evidence="5 6">JCM 14718</strain>
    </source>
</reference>
<dbReference type="InterPro" id="IPR036390">
    <property type="entry name" value="WH_DNA-bd_sf"/>
</dbReference>
<evidence type="ECO:0000313" key="6">
    <source>
        <dbReference type="Proteomes" id="UP001500618"/>
    </source>
</evidence>
<evidence type="ECO:0000313" key="5">
    <source>
        <dbReference type="EMBL" id="GAA1715776.1"/>
    </source>
</evidence>
<dbReference type="InterPro" id="IPR036388">
    <property type="entry name" value="WH-like_DNA-bd_sf"/>
</dbReference>
<dbReference type="RefSeq" id="WP_344314875.1">
    <property type="nucleotide sequence ID" value="NZ_BAAANY010000040.1"/>
</dbReference>
<keyword evidence="2" id="KW-0238">DNA-binding</keyword>
<dbReference type="Gene3D" id="1.10.10.10">
    <property type="entry name" value="Winged helix-like DNA-binding domain superfamily/Winged helix DNA-binding domain"/>
    <property type="match status" value="1"/>
</dbReference>
<organism evidence="5 6">
    <name type="scientific">Fodinicola feengrottensis</name>
    <dbReference type="NCBI Taxonomy" id="435914"/>
    <lineage>
        <taxon>Bacteria</taxon>
        <taxon>Bacillati</taxon>
        <taxon>Actinomycetota</taxon>
        <taxon>Actinomycetes</taxon>
        <taxon>Mycobacteriales</taxon>
        <taxon>Fodinicola</taxon>
    </lineage>
</organism>